<feature type="compositionally biased region" description="Low complexity" evidence="2">
    <location>
        <begin position="776"/>
        <end position="787"/>
    </location>
</feature>
<name>A0A9P4ILX5_9PEZI</name>
<dbReference type="EMBL" id="ML978124">
    <property type="protein sequence ID" value="KAF2100531.1"/>
    <property type="molecule type" value="Genomic_DNA"/>
</dbReference>
<proteinExistence type="inferred from homology"/>
<dbReference type="PANTHER" id="PTHR13056:SF0">
    <property type="entry name" value="VACUOLAR FUSION PROTEIN CCZ1 HOMOLOG-RELATED"/>
    <property type="match status" value="1"/>
</dbReference>
<comment type="caution">
    <text evidence="4">The sequence shown here is derived from an EMBL/GenBank/DDBJ whole genome shotgun (WGS) entry which is preliminary data.</text>
</comment>
<dbReference type="InterPro" id="IPR043987">
    <property type="entry name" value="CCZ1/INTU/HSP4_longin_1"/>
</dbReference>
<dbReference type="AlphaFoldDB" id="A0A9P4ILX5"/>
<organism evidence="4 5">
    <name type="scientific">Rhizodiscina lignyota</name>
    <dbReference type="NCBI Taxonomy" id="1504668"/>
    <lineage>
        <taxon>Eukaryota</taxon>
        <taxon>Fungi</taxon>
        <taxon>Dikarya</taxon>
        <taxon>Ascomycota</taxon>
        <taxon>Pezizomycotina</taxon>
        <taxon>Dothideomycetes</taxon>
        <taxon>Pleosporomycetidae</taxon>
        <taxon>Aulographales</taxon>
        <taxon>Rhizodiscinaceae</taxon>
        <taxon>Rhizodiscina</taxon>
    </lineage>
</organism>
<protein>
    <recommendedName>
        <fullName evidence="3">CCZ1/INTU/HSP4 first Longin domain-containing protein</fullName>
    </recommendedName>
</protein>
<evidence type="ECO:0000256" key="1">
    <source>
        <dbReference type="ARBA" id="ARBA00005352"/>
    </source>
</evidence>
<evidence type="ECO:0000256" key="2">
    <source>
        <dbReference type="SAM" id="MobiDB-lite"/>
    </source>
</evidence>
<dbReference type="Proteomes" id="UP000799772">
    <property type="component" value="Unassembled WGS sequence"/>
</dbReference>
<feature type="compositionally biased region" description="Low complexity" evidence="2">
    <location>
        <begin position="395"/>
        <end position="404"/>
    </location>
</feature>
<feature type="region of interest" description="Disordered" evidence="2">
    <location>
        <begin position="516"/>
        <end position="537"/>
    </location>
</feature>
<accession>A0A9P4ILX5</accession>
<feature type="domain" description="CCZ1/INTU/HSP4 first Longin" evidence="3">
    <location>
        <begin position="15"/>
        <end position="121"/>
    </location>
</feature>
<gene>
    <name evidence="4" type="ORF">NA57DRAFT_74137</name>
</gene>
<dbReference type="PANTHER" id="PTHR13056">
    <property type="entry name" value="VACUOLAR FUSION PROTEIN CCZ1 HOMOLOG-RELATED"/>
    <property type="match status" value="1"/>
</dbReference>
<dbReference type="GO" id="GO:0016192">
    <property type="term" value="P:vesicle-mediated transport"/>
    <property type="evidence" value="ECO:0007669"/>
    <property type="project" value="InterPro"/>
</dbReference>
<evidence type="ECO:0000313" key="5">
    <source>
        <dbReference type="Proteomes" id="UP000799772"/>
    </source>
</evidence>
<keyword evidence="5" id="KW-1185">Reference proteome</keyword>
<evidence type="ECO:0000259" key="3">
    <source>
        <dbReference type="Pfam" id="PF19031"/>
    </source>
</evidence>
<reference evidence="4" key="1">
    <citation type="journal article" date="2020" name="Stud. Mycol.">
        <title>101 Dothideomycetes genomes: a test case for predicting lifestyles and emergence of pathogens.</title>
        <authorList>
            <person name="Haridas S."/>
            <person name="Albert R."/>
            <person name="Binder M."/>
            <person name="Bloem J."/>
            <person name="Labutti K."/>
            <person name="Salamov A."/>
            <person name="Andreopoulos B."/>
            <person name="Baker S."/>
            <person name="Barry K."/>
            <person name="Bills G."/>
            <person name="Bluhm B."/>
            <person name="Cannon C."/>
            <person name="Castanera R."/>
            <person name="Culley D."/>
            <person name="Daum C."/>
            <person name="Ezra D."/>
            <person name="Gonzalez J."/>
            <person name="Henrissat B."/>
            <person name="Kuo A."/>
            <person name="Liang C."/>
            <person name="Lipzen A."/>
            <person name="Lutzoni F."/>
            <person name="Magnuson J."/>
            <person name="Mondo S."/>
            <person name="Nolan M."/>
            <person name="Ohm R."/>
            <person name="Pangilinan J."/>
            <person name="Park H.-J."/>
            <person name="Ramirez L."/>
            <person name="Alfaro M."/>
            <person name="Sun H."/>
            <person name="Tritt A."/>
            <person name="Yoshinaga Y."/>
            <person name="Zwiers L.-H."/>
            <person name="Turgeon B."/>
            <person name="Goodwin S."/>
            <person name="Spatafora J."/>
            <person name="Crous P."/>
            <person name="Grigoriev I."/>
        </authorList>
    </citation>
    <scope>NUCLEOTIDE SEQUENCE</scope>
    <source>
        <strain evidence="4">CBS 133067</strain>
    </source>
</reference>
<comment type="similarity">
    <text evidence="1">Belongs to the CCZ1 family.</text>
</comment>
<dbReference type="OrthoDB" id="240546at2759"/>
<sequence length="886" mass="96170">MSSEAPSKAVPAQLSFLAIYNPSLGTTDETFRDQVVFYWSRAARARRKDAGQHGEEAEHEQLQREEENEKLRQIGLAQGMVDFARSFSDGEAMDSVETEKSRIVLREVEEGWWVLASIDLTRIPGAPSPAGKSASGAHAEQQLAVEYSAREVSPPMLLIGQVLRAHRIFCLHHGPSLTDLYAKLQRAKFSGALERYWTRFANNWDVLLHGNPAVEIYHGIKLSAGGELGVGVGEEEWGSGEREVFEHFADQTEGLVDMVVSRFGEPSPEQLRAKSPTHEKRAKTVVAEEPEPWMGMGVSAGPADGVVFSGIGAVSRLSLCNIADWAQQIFTYGEQAYGVKDSPGSERRKRRKKEHPNGHPKAASRGRPGRKASTREYPTIPPPILSAVEQSLDRASAAAEAEQTAELERGRQQEAERSRSPGAEDGWTKYLTLGYGSAWGPGSSKRPQVPREPSGTPAASNAQRREAPAAEPEPEPERLMQFLDPEPEGRRLEDRITAQVNAENTGHFIVGLRGGLDDELEDDDPPSEAESAIGGSEWNSRTLIRTLHVELTRPSPPARSYINEPDTLEKVAQDGKPSYTRLRVIVYVHRPFIYTFLFHPRTDSLAMPSFYRNLHTFFGPLHRPLSNSTDPTRVAARIAAASSHSLTTMPAPKPASSKDVEQQPIFDLIFDPNSMTLHTSIPNIPQPGTLGAEGLALSGTGPPWTRVEALNVHSQILTTVAATHQADAAGELERTAKTSRGWWVVWMRVNATYAASNSGISTIEGGGAESSSLQPVTSSASSVTLLSGEAHMPAPPVPEESLEPAPKMPASHREAILIRQARDVTSSSGSKSGARSTSGMWTLGLGGGTSSLRTGGSQAGWGPARLAEGIGVDARRYVEGLLSLNR</sequence>
<dbReference type="Pfam" id="PF19031">
    <property type="entry name" value="Intu_longin_1"/>
    <property type="match status" value="1"/>
</dbReference>
<feature type="region of interest" description="Disordered" evidence="2">
    <location>
        <begin position="337"/>
        <end position="478"/>
    </location>
</feature>
<feature type="region of interest" description="Disordered" evidence="2">
    <location>
        <begin position="766"/>
        <end position="806"/>
    </location>
</feature>
<dbReference type="GO" id="GO:0035658">
    <property type="term" value="C:Mon1-Ccz1 complex"/>
    <property type="evidence" value="ECO:0007669"/>
    <property type="project" value="InterPro"/>
</dbReference>
<evidence type="ECO:0000313" key="4">
    <source>
        <dbReference type="EMBL" id="KAF2100531.1"/>
    </source>
</evidence>
<dbReference type="InterPro" id="IPR013176">
    <property type="entry name" value="Ccz1"/>
</dbReference>
<feature type="compositionally biased region" description="Acidic residues" evidence="2">
    <location>
        <begin position="517"/>
        <end position="527"/>
    </location>
</feature>
<feature type="compositionally biased region" description="Basic and acidic residues" evidence="2">
    <location>
        <begin position="406"/>
        <end position="419"/>
    </location>
</feature>
<feature type="compositionally biased region" description="Basic residues" evidence="2">
    <location>
        <begin position="362"/>
        <end position="372"/>
    </location>
</feature>